<dbReference type="Gene3D" id="3.30.1330.40">
    <property type="entry name" value="RutC-like"/>
    <property type="match status" value="1"/>
</dbReference>
<dbReference type="PROSITE" id="PS01094">
    <property type="entry name" value="UPF0076"/>
    <property type="match status" value="1"/>
</dbReference>
<dbReference type="InterPro" id="IPR006175">
    <property type="entry name" value="YjgF/YER057c/UK114"/>
</dbReference>
<dbReference type="EMBL" id="CAEZSU010000054">
    <property type="protein sequence ID" value="CAB4548149.1"/>
    <property type="molecule type" value="Genomic_DNA"/>
</dbReference>
<proteinExistence type="inferred from homology"/>
<dbReference type="InterPro" id="IPR019897">
    <property type="entry name" value="RidA_CS"/>
</dbReference>
<dbReference type="PANTHER" id="PTHR11803:SF39">
    <property type="entry name" value="2-IMINOBUTANOATE_2-IMINOPROPANOATE DEAMINASE"/>
    <property type="match status" value="1"/>
</dbReference>
<name>A0A6J6CCH3_9ZZZZ</name>
<reference evidence="2" key="1">
    <citation type="submission" date="2020-05" db="EMBL/GenBank/DDBJ databases">
        <authorList>
            <person name="Chiriac C."/>
            <person name="Salcher M."/>
            <person name="Ghai R."/>
            <person name="Kavagutti S V."/>
        </authorList>
    </citation>
    <scope>NUCLEOTIDE SEQUENCE</scope>
</reference>
<dbReference type="GO" id="GO:0019239">
    <property type="term" value="F:deaminase activity"/>
    <property type="evidence" value="ECO:0007669"/>
    <property type="project" value="TreeGrafter"/>
</dbReference>
<dbReference type="FunFam" id="3.30.1330.40:FF:000001">
    <property type="entry name" value="L-PSP family endoribonuclease"/>
    <property type="match status" value="1"/>
</dbReference>
<dbReference type="Pfam" id="PF01042">
    <property type="entry name" value="Ribonuc_L-PSP"/>
    <property type="match status" value="1"/>
</dbReference>
<dbReference type="AlphaFoldDB" id="A0A6J6CCH3"/>
<evidence type="ECO:0000256" key="1">
    <source>
        <dbReference type="ARBA" id="ARBA00010552"/>
    </source>
</evidence>
<protein>
    <submittedName>
        <fullName evidence="2">Unannotated protein</fullName>
    </submittedName>
</protein>
<evidence type="ECO:0000313" key="2">
    <source>
        <dbReference type="EMBL" id="CAB4548149.1"/>
    </source>
</evidence>
<sequence>MSTPIGPYTPIVRAGDFLVISGQLGLVNGEMIVGGVTHETTQALTNMAALLEGEGASLADVVKTTVFLRHMRDFDLMNEAYMSAFGDHRPARSAFAVAELPRVALVEIEAWAWSPAEK</sequence>
<dbReference type="SUPFAM" id="SSF55298">
    <property type="entry name" value="YjgF-like"/>
    <property type="match status" value="1"/>
</dbReference>
<accession>A0A6J6CCH3</accession>
<comment type="similarity">
    <text evidence="1">Belongs to the RutC family.</text>
</comment>
<dbReference type="CDD" id="cd00448">
    <property type="entry name" value="YjgF_YER057c_UK114_family"/>
    <property type="match status" value="1"/>
</dbReference>
<dbReference type="GO" id="GO:0005829">
    <property type="term" value="C:cytosol"/>
    <property type="evidence" value="ECO:0007669"/>
    <property type="project" value="TreeGrafter"/>
</dbReference>
<dbReference type="PANTHER" id="PTHR11803">
    <property type="entry name" value="2-IMINOBUTANOATE/2-IMINOPROPANOATE DEAMINASE RIDA"/>
    <property type="match status" value="1"/>
</dbReference>
<organism evidence="2">
    <name type="scientific">freshwater metagenome</name>
    <dbReference type="NCBI Taxonomy" id="449393"/>
    <lineage>
        <taxon>unclassified sequences</taxon>
        <taxon>metagenomes</taxon>
        <taxon>ecological metagenomes</taxon>
    </lineage>
</organism>
<gene>
    <name evidence="2" type="ORF">UFOPK1495_00656</name>
</gene>
<dbReference type="InterPro" id="IPR035959">
    <property type="entry name" value="RutC-like_sf"/>
</dbReference>